<evidence type="ECO:0000259" key="2">
    <source>
        <dbReference type="PROSITE" id="PS50106"/>
    </source>
</evidence>
<feature type="region of interest" description="Disordered" evidence="1">
    <location>
        <begin position="21"/>
        <end position="56"/>
    </location>
</feature>
<feature type="domain" description="PDZ" evidence="2">
    <location>
        <begin position="63"/>
        <end position="145"/>
    </location>
</feature>
<proteinExistence type="predicted"/>
<evidence type="ECO:0000256" key="1">
    <source>
        <dbReference type="SAM" id="MobiDB-lite"/>
    </source>
</evidence>
<dbReference type="PANTHER" id="PTHR14063">
    <property type="entry name" value="PROTEIN LIN-7 HOMOLOG"/>
    <property type="match status" value="1"/>
</dbReference>
<dbReference type="Pfam" id="PF00595">
    <property type="entry name" value="PDZ"/>
    <property type="match status" value="1"/>
</dbReference>
<dbReference type="PROSITE" id="PS50106">
    <property type="entry name" value="PDZ"/>
    <property type="match status" value="1"/>
</dbReference>
<reference evidence="3 4" key="1">
    <citation type="submission" date="2024-05" db="EMBL/GenBank/DDBJ databases">
        <authorList>
            <person name="Wallberg A."/>
        </authorList>
    </citation>
    <scope>NUCLEOTIDE SEQUENCE [LARGE SCALE GENOMIC DNA]</scope>
</reference>
<comment type="caution">
    <text evidence="3">The sequence shown here is derived from an EMBL/GenBank/DDBJ whole genome shotgun (WGS) entry which is preliminary data.</text>
</comment>
<organism evidence="3 4">
    <name type="scientific">Meganyctiphanes norvegica</name>
    <name type="common">Northern krill</name>
    <name type="synonym">Thysanopoda norvegica</name>
    <dbReference type="NCBI Taxonomy" id="48144"/>
    <lineage>
        <taxon>Eukaryota</taxon>
        <taxon>Metazoa</taxon>
        <taxon>Ecdysozoa</taxon>
        <taxon>Arthropoda</taxon>
        <taxon>Crustacea</taxon>
        <taxon>Multicrustacea</taxon>
        <taxon>Malacostraca</taxon>
        <taxon>Eumalacostraca</taxon>
        <taxon>Eucarida</taxon>
        <taxon>Euphausiacea</taxon>
        <taxon>Euphausiidae</taxon>
        <taxon>Meganyctiphanes</taxon>
    </lineage>
</organism>
<sequence>MGSTIPFPVDDLESLLDSLNVSSYQPPPVPPRKGALTTNTQPPTHNLYLKDSQASEENFQPRILKLDKEGGRLGFSIIQNSDSNDPILISTISPGTTAQRHGGLEPKDRLLSINGVSMDGQDVSNAAHLLWDLTGEVILEVKYTPGDALEACKSGGQPNWQC</sequence>
<dbReference type="InterPro" id="IPR051109">
    <property type="entry name" value="MAM_complex_regulator"/>
</dbReference>
<dbReference type="InterPro" id="IPR001478">
    <property type="entry name" value="PDZ"/>
</dbReference>
<gene>
    <name evidence="3" type="ORF">MNOR_LOCUS18678</name>
</gene>
<dbReference type="EMBL" id="CAXKWB010013475">
    <property type="protein sequence ID" value="CAL4107920.1"/>
    <property type="molecule type" value="Genomic_DNA"/>
</dbReference>
<name>A0AAV2R202_MEGNR</name>
<dbReference type="AlphaFoldDB" id="A0AAV2R202"/>
<dbReference type="Gene3D" id="2.30.42.10">
    <property type="match status" value="1"/>
</dbReference>
<dbReference type="SUPFAM" id="SSF50156">
    <property type="entry name" value="PDZ domain-like"/>
    <property type="match status" value="1"/>
</dbReference>
<dbReference type="Proteomes" id="UP001497623">
    <property type="component" value="Unassembled WGS sequence"/>
</dbReference>
<evidence type="ECO:0000313" key="4">
    <source>
        <dbReference type="Proteomes" id="UP001497623"/>
    </source>
</evidence>
<dbReference type="SMART" id="SM00228">
    <property type="entry name" value="PDZ"/>
    <property type="match status" value="1"/>
</dbReference>
<dbReference type="InterPro" id="IPR036034">
    <property type="entry name" value="PDZ_sf"/>
</dbReference>
<accession>A0AAV2R202</accession>
<evidence type="ECO:0000313" key="3">
    <source>
        <dbReference type="EMBL" id="CAL4107920.1"/>
    </source>
</evidence>
<protein>
    <recommendedName>
        <fullName evidence="2">PDZ domain-containing protein</fullName>
    </recommendedName>
</protein>
<keyword evidence="4" id="KW-1185">Reference proteome</keyword>